<evidence type="ECO:0000256" key="19">
    <source>
        <dbReference type="SAM" id="MobiDB-lite"/>
    </source>
</evidence>
<dbReference type="GO" id="GO:0005789">
    <property type="term" value="C:endoplasmic reticulum membrane"/>
    <property type="evidence" value="ECO:0007669"/>
    <property type="project" value="TreeGrafter"/>
</dbReference>
<accession>A0AA41V6P0</accession>
<evidence type="ECO:0000256" key="10">
    <source>
        <dbReference type="ARBA" id="ARBA00022695"/>
    </source>
</evidence>
<evidence type="ECO:0000256" key="11">
    <source>
        <dbReference type="ARBA" id="ARBA00022989"/>
    </source>
</evidence>
<dbReference type="AlphaFoldDB" id="A0AA41V6P0"/>
<gene>
    <name evidence="21" type="ORF">MKW94_026077</name>
</gene>
<comment type="pathway">
    <text evidence="3">Phospholipid metabolism; CDP-diacylglycerol biosynthesis; CDP-diacylglycerol from sn-glycerol 3-phosphate: step 3/3.</text>
</comment>
<keyword evidence="14" id="KW-0594">Phospholipid biosynthesis</keyword>
<dbReference type="EMBL" id="JAJJMA010126690">
    <property type="protein sequence ID" value="MCL7032766.1"/>
    <property type="molecule type" value="Genomic_DNA"/>
</dbReference>
<feature type="region of interest" description="Disordered" evidence="19">
    <location>
        <begin position="1"/>
        <end position="37"/>
    </location>
</feature>
<keyword evidence="10" id="KW-0548">Nucleotidyltransferase</keyword>
<evidence type="ECO:0000256" key="8">
    <source>
        <dbReference type="ARBA" id="ARBA00022679"/>
    </source>
</evidence>
<evidence type="ECO:0000256" key="1">
    <source>
        <dbReference type="ARBA" id="ARBA00001698"/>
    </source>
</evidence>
<reference evidence="21" key="1">
    <citation type="submission" date="2022-03" db="EMBL/GenBank/DDBJ databases">
        <title>A functionally conserved STORR gene fusion in Papaver species that diverged 16.8 million years ago.</title>
        <authorList>
            <person name="Catania T."/>
        </authorList>
    </citation>
    <scope>NUCLEOTIDE SEQUENCE</scope>
    <source>
        <strain evidence="21">S-191538</strain>
    </source>
</reference>
<dbReference type="PANTHER" id="PTHR13773">
    <property type="entry name" value="PHOSPHATIDATE CYTIDYLYLTRANSFERASE"/>
    <property type="match status" value="1"/>
</dbReference>
<keyword evidence="15" id="KW-1208">Phospholipid metabolism</keyword>
<evidence type="ECO:0000256" key="12">
    <source>
        <dbReference type="ARBA" id="ARBA00023098"/>
    </source>
</evidence>
<keyword evidence="8" id="KW-0808">Transferase</keyword>
<evidence type="ECO:0000313" key="21">
    <source>
        <dbReference type="EMBL" id="MCL7032766.1"/>
    </source>
</evidence>
<keyword evidence="11 20" id="KW-1133">Transmembrane helix</keyword>
<dbReference type="InterPro" id="IPR016720">
    <property type="entry name" value="PC_Trfase_euk"/>
</dbReference>
<sequence>MQKDQSSSAPSTPSAGRIRQRRRSQEAPFETNKANGGNLLVNDQNKYKPMLIRAYSSLWMMGGFALIIYMGHLYIWAMVVVIQIFMAKELFILLRKAHEDSHLPGFRLLNWHFFFTAVLFVYGRILSQQLVNTVTF</sequence>
<feature type="transmembrane region" description="Helical" evidence="20">
    <location>
        <begin position="106"/>
        <end position="126"/>
    </location>
</feature>
<evidence type="ECO:0000256" key="9">
    <source>
        <dbReference type="ARBA" id="ARBA00022692"/>
    </source>
</evidence>
<comment type="subcellular location">
    <subcellularLocation>
        <location evidence="2">Membrane</location>
        <topology evidence="2">Multi-pass membrane protein</topology>
    </subcellularLocation>
</comment>
<evidence type="ECO:0000256" key="18">
    <source>
        <dbReference type="ARBA" id="ARBA00033406"/>
    </source>
</evidence>
<comment type="caution">
    <text evidence="21">The sequence shown here is derived from an EMBL/GenBank/DDBJ whole genome shotgun (WGS) entry which is preliminary data.</text>
</comment>
<proteinExistence type="inferred from homology"/>
<keyword evidence="9 20" id="KW-0812">Transmembrane</keyword>
<evidence type="ECO:0000256" key="4">
    <source>
        <dbReference type="ARBA" id="ARBA00005189"/>
    </source>
</evidence>
<evidence type="ECO:0000256" key="7">
    <source>
        <dbReference type="ARBA" id="ARBA00022516"/>
    </source>
</evidence>
<dbReference type="EC" id="2.7.7.41" evidence="6"/>
<dbReference type="Proteomes" id="UP001177140">
    <property type="component" value="Unassembled WGS sequence"/>
</dbReference>
<protein>
    <recommendedName>
        <fullName evidence="6">phosphatidate cytidylyltransferase</fullName>
        <ecNumber evidence="6">2.7.7.41</ecNumber>
    </recommendedName>
    <alternativeName>
        <fullName evidence="16">CDP-diacylglycerol synthase</fullName>
    </alternativeName>
    <alternativeName>
        <fullName evidence="17">CDP-diglyceride pyrophosphorylase</fullName>
    </alternativeName>
    <alternativeName>
        <fullName evidence="18">CDP-diglyceride synthase</fullName>
    </alternativeName>
</protein>
<comment type="similarity">
    <text evidence="5">Belongs to the CDS family.</text>
</comment>
<comment type="catalytic activity">
    <reaction evidence="1">
        <text>a 1,2-diacyl-sn-glycero-3-phosphate + CTP + H(+) = a CDP-1,2-diacyl-sn-glycerol + diphosphate</text>
        <dbReference type="Rhea" id="RHEA:16229"/>
        <dbReference type="ChEBI" id="CHEBI:15378"/>
        <dbReference type="ChEBI" id="CHEBI:33019"/>
        <dbReference type="ChEBI" id="CHEBI:37563"/>
        <dbReference type="ChEBI" id="CHEBI:58332"/>
        <dbReference type="ChEBI" id="CHEBI:58608"/>
        <dbReference type="EC" id="2.7.7.41"/>
    </reaction>
</comment>
<comment type="pathway">
    <text evidence="4">Lipid metabolism.</text>
</comment>
<evidence type="ECO:0000256" key="14">
    <source>
        <dbReference type="ARBA" id="ARBA00023209"/>
    </source>
</evidence>
<evidence type="ECO:0000256" key="2">
    <source>
        <dbReference type="ARBA" id="ARBA00004141"/>
    </source>
</evidence>
<dbReference type="Pfam" id="PF01148">
    <property type="entry name" value="CTP_transf_1"/>
    <property type="match status" value="1"/>
</dbReference>
<evidence type="ECO:0000256" key="3">
    <source>
        <dbReference type="ARBA" id="ARBA00005119"/>
    </source>
</evidence>
<evidence type="ECO:0000256" key="20">
    <source>
        <dbReference type="SAM" id="Phobius"/>
    </source>
</evidence>
<evidence type="ECO:0000256" key="13">
    <source>
        <dbReference type="ARBA" id="ARBA00023136"/>
    </source>
</evidence>
<name>A0AA41V6P0_PAPNU</name>
<evidence type="ECO:0000256" key="6">
    <source>
        <dbReference type="ARBA" id="ARBA00012487"/>
    </source>
</evidence>
<evidence type="ECO:0000256" key="15">
    <source>
        <dbReference type="ARBA" id="ARBA00023264"/>
    </source>
</evidence>
<dbReference type="GO" id="GO:0008654">
    <property type="term" value="P:phospholipid biosynthetic process"/>
    <property type="evidence" value="ECO:0007669"/>
    <property type="project" value="UniProtKB-KW"/>
</dbReference>
<evidence type="ECO:0000256" key="5">
    <source>
        <dbReference type="ARBA" id="ARBA00010185"/>
    </source>
</evidence>
<keyword evidence="13 20" id="KW-0472">Membrane</keyword>
<keyword evidence="22" id="KW-1185">Reference proteome</keyword>
<evidence type="ECO:0000256" key="17">
    <source>
        <dbReference type="ARBA" id="ARBA00032396"/>
    </source>
</evidence>
<dbReference type="PANTHER" id="PTHR13773:SF8">
    <property type="entry name" value="PHOSPHATIDATE CYTIDYLYLTRANSFERASE, PHOTORECEPTOR-SPECIFIC"/>
    <property type="match status" value="1"/>
</dbReference>
<organism evidence="21 22">
    <name type="scientific">Papaver nudicaule</name>
    <name type="common">Iceland poppy</name>
    <dbReference type="NCBI Taxonomy" id="74823"/>
    <lineage>
        <taxon>Eukaryota</taxon>
        <taxon>Viridiplantae</taxon>
        <taxon>Streptophyta</taxon>
        <taxon>Embryophyta</taxon>
        <taxon>Tracheophyta</taxon>
        <taxon>Spermatophyta</taxon>
        <taxon>Magnoliopsida</taxon>
        <taxon>Ranunculales</taxon>
        <taxon>Papaveraceae</taxon>
        <taxon>Papaveroideae</taxon>
        <taxon>Papaver</taxon>
    </lineage>
</organism>
<evidence type="ECO:0000313" key="22">
    <source>
        <dbReference type="Proteomes" id="UP001177140"/>
    </source>
</evidence>
<evidence type="ECO:0000256" key="16">
    <source>
        <dbReference type="ARBA" id="ARBA00029893"/>
    </source>
</evidence>
<keyword evidence="12" id="KW-0443">Lipid metabolism</keyword>
<dbReference type="GO" id="GO:0004605">
    <property type="term" value="F:phosphatidate cytidylyltransferase activity"/>
    <property type="evidence" value="ECO:0007669"/>
    <property type="project" value="UniProtKB-EC"/>
</dbReference>
<feature type="compositionally biased region" description="Polar residues" evidence="19">
    <location>
        <begin position="1"/>
        <end position="14"/>
    </location>
</feature>
<keyword evidence="7" id="KW-0444">Lipid biosynthesis</keyword>